<dbReference type="RefSeq" id="XP_070895524.1">
    <property type="nucleotide sequence ID" value="XM_071048462.1"/>
</dbReference>
<dbReference type="CDD" id="cd00035">
    <property type="entry name" value="ChtBD1"/>
    <property type="match status" value="1"/>
</dbReference>
<dbReference type="InterPro" id="IPR053214">
    <property type="entry name" value="LysM12-like"/>
</dbReference>
<dbReference type="PROSITE" id="PS01095">
    <property type="entry name" value="GH18_1"/>
    <property type="match status" value="1"/>
</dbReference>
<accession>A0ABR4JTU8</accession>
<dbReference type="Gene3D" id="3.10.50.10">
    <property type="match status" value="1"/>
</dbReference>
<feature type="chain" id="PRO_5047011991" description="chitinase" evidence="14">
    <location>
        <begin position="23"/>
        <end position="1249"/>
    </location>
</feature>
<keyword evidence="13" id="KW-0472">Membrane</keyword>
<evidence type="ECO:0000256" key="7">
    <source>
        <dbReference type="ARBA" id="ARBA00023026"/>
    </source>
</evidence>
<comment type="similarity">
    <text evidence="2">Belongs to the glycosyl hydrolase 18 family. Chitinase class V subfamily.</text>
</comment>
<dbReference type="EMBL" id="JBFXLR010000047">
    <property type="protein sequence ID" value="KAL2843251.1"/>
    <property type="molecule type" value="Genomic_DNA"/>
</dbReference>
<dbReference type="InterPro" id="IPR001579">
    <property type="entry name" value="Glyco_hydro_18_chit_AS"/>
</dbReference>
<name>A0ABR4JTU8_9EURO</name>
<dbReference type="Pfam" id="PF01476">
    <property type="entry name" value="LysM"/>
    <property type="match status" value="2"/>
</dbReference>
<feature type="region of interest" description="Disordered" evidence="12">
    <location>
        <begin position="289"/>
        <end position="315"/>
    </location>
</feature>
<feature type="signal peptide" evidence="14">
    <location>
        <begin position="1"/>
        <end position="22"/>
    </location>
</feature>
<feature type="domain" description="LysM" evidence="15">
    <location>
        <begin position="321"/>
        <end position="368"/>
    </location>
</feature>
<dbReference type="SUPFAM" id="SSF57016">
    <property type="entry name" value="Plant lectins/antimicrobial peptides"/>
    <property type="match status" value="1"/>
</dbReference>
<evidence type="ECO:0000256" key="1">
    <source>
        <dbReference type="ARBA" id="ARBA00000822"/>
    </source>
</evidence>
<dbReference type="SUPFAM" id="SSF54556">
    <property type="entry name" value="Chitinase insertion domain"/>
    <property type="match status" value="1"/>
</dbReference>
<evidence type="ECO:0000256" key="2">
    <source>
        <dbReference type="ARBA" id="ARBA00008682"/>
    </source>
</evidence>
<keyword evidence="5 11" id="KW-0378">Hydrolase</keyword>
<dbReference type="SUPFAM" id="SSF51445">
    <property type="entry name" value="(Trans)glycosidases"/>
    <property type="match status" value="1"/>
</dbReference>
<evidence type="ECO:0000313" key="17">
    <source>
        <dbReference type="EMBL" id="KAL2843251.1"/>
    </source>
</evidence>
<dbReference type="PANTHER" id="PTHR47700:SF2">
    <property type="entry name" value="CHITINASE"/>
    <property type="match status" value="1"/>
</dbReference>
<dbReference type="EC" id="3.2.1.14" evidence="3"/>
<keyword evidence="13" id="KW-1133">Transmembrane helix</keyword>
<dbReference type="InterPro" id="IPR036861">
    <property type="entry name" value="Endochitinase-like_sf"/>
</dbReference>
<dbReference type="InterPro" id="IPR018392">
    <property type="entry name" value="LysM"/>
</dbReference>
<evidence type="ECO:0000259" key="16">
    <source>
        <dbReference type="PROSITE" id="PS51910"/>
    </source>
</evidence>
<dbReference type="Proteomes" id="UP001610444">
    <property type="component" value="Unassembled WGS sequence"/>
</dbReference>
<evidence type="ECO:0000256" key="3">
    <source>
        <dbReference type="ARBA" id="ARBA00012729"/>
    </source>
</evidence>
<keyword evidence="9 11" id="KW-0326">Glycosidase</keyword>
<dbReference type="Gene3D" id="3.20.20.80">
    <property type="entry name" value="Glycosidases"/>
    <property type="match status" value="1"/>
</dbReference>
<keyword evidence="13" id="KW-0812">Transmembrane</keyword>
<evidence type="ECO:0000256" key="12">
    <source>
        <dbReference type="SAM" id="MobiDB-lite"/>
    </source>
</evidence>
<dbReference type="InterPro" id="IPR029070">
    <property type="entry name" value="Chitinase_insertion_sf"/>
</dbReference>
<proteinExistence type="inferred from homology"/>
<dbReference type="InterPro" id="IPR011583">
    <property type="entry name" value="Chitinase_II/V-like_cat"/>
</dbReference>
<comment type="catalytic activity">
    <reaction evidence="1">
        <text>Random endo-hydrolysis of N-acetyl-beta-D-glucosaminide (1-&gt;4)-beta-linkages in chitin and chitodextrins.</text>
        <dbReference type="EC" id="3.2.1.14"/>
    </reaction>
</comment>
<dbReference type="PANTHER" id="PTHR47700">
    <property type="entry name" value="V CHITINASE, PUTATIVE (AFU_ORTHOLOGUE AFUA_6G13720)-RELATED"/>
    <property type="match status" value="1"/>
</dbReference>
<dbReference type="CDD" id="cd00118">
    <property type="entry name" value="LysM"/>
    <property type="match status" value="1"/>
</dbReference>
<feature type="domain" description="GH18" evidence="16">
    <location>
        <begin position="532"/>
        <end position="882"/>
    </location>
</feature>
<dbReference type="InterPro" id="IPR001223">
    <property type="entry name" value="Glyco_hydro18_cat"/>
</dbReference>
<evidence type="ECO:0000256" key="14">
    <source>
        <dbReference type="SAM" id="SignalP"/>
    </source>
</evidence>
<feature type="compositionally biased region" description="Basic and acidic residues" evidence="12">
    <location>
        <begin position="300"/>
        <end position="311"/>
    </location>
</feature>
<protein>
    <recommendedName>
        <fullName evidence="3">chitinase</fullName>
        <ecNumber evidence="3">3.2.1.14</ecNumber>
    </recommendedName>
</protein>
<dbReference type="InterPro" id="IPR036779">
    <property type="entry name" value="LysM_dom_sf"/>
</dbReference>
<keyword evidence="6" id="KW-0146">Chitin degradation</keyword>
<feature type="domain" description="LysM" evidence="15">
    <location>
        <begin position="387"/>
        <end position="436"/>
    </location>
</feature>
<reference evidence="17 18" key="1">
    <citation type="submission" date="2024-07" db="EMBL/GenBank/DDBJ databases">
        <title>Section-level genome sequencing and comparative genomics of Aspergillus sections Usti and Cavernicolus.</title>
        <authorList>
            <consortium name="Lawrence Berkeley National Laboratory"/>
            <person name="Nybo J.L."/>
            <person name="Vesth T.C."/>
            <person name="Theobald S."/>
            <person name="Frisvad J.C."/>
            <person name="Larsen T.O."/>
            <person name="Kjaerboelling I."/>
            <person name="Rothschild-Mancinelli K."/>
            <person name="Lyhne E.K."/>
            <person name="Kogle M.E."/>
            <person name="Barry K."/>
            <person name="Clum A."/>
            <person name="Na H."/>
            <person name="Ledsgaard L."/>
            <person name="Lin J."/>
            <person name="Lipzen A."/>
            <person name="Kuo A."/>
            <person name="Riley R."/>
            <person name="Mondo S."/>
            <person name="LaButti K."/>
            <person name="Haridas S."/>
            <person name="Pangalinan J."/>
            <person name="Salamov A.A."/>
            <person name="Simmons B.A."/>
            <person name="Magnuson J.K."/>
            <person name="Chen J."/>
            <person name="Drula E."/>
            <person name="Henrissat B."/>
            <person name="Wiebenga A."/>
            <person name="Lubbers R.J."/>
            <person name="Gomes A.C."/>
            <person name="Macurrencykelacurrency M.R."/>
            <person name="Stajich J."/>
            <person name="Grigoriev I.V."/>
            <person name="Mortensen U.H."/>
            <person name="De vries R.P."/>
            <person name="Baker S.E."/>
            <person name="Andersen M.R."/>
        </authorList>
    </citation>
    <scope>NUCLEOTIDE SEQUENCE [LARGE SCALE GENOMIC DNA]</scope>
    <source>
        <strain evidence="17 18">CBS 756.74</strain>
    </source>
</reference>
<dbReference type="Pfam" id="PF00704">
    <property type="entry name" value="Glyco_hydro_18"/>
    <property type="match status" value="1"/>
</dbReference>
<keyword evidence="18" id="KW-1185">Reference proteome</keyword>
<sequence>MSRLPLGWVAFLWTLLPSFSNAGQDVEGNKILRLGDAVPIDSPGTYYADLHPCPAECGYSKPDSWTVYSAVERLTHCPETMLFDLAIKTPVDAPDAFVKIRACTAGQPENANTTANALYLAIAEDEHGLTTTRKRDVGECLSDSADEVKLSVQFGQQGGRTSQVDAAVAALEHLERFMGDDSNCDTPVLLAYTNGTVAGMYLGPGFGRDTATSVLERLQKQVRENGVAETTLVQLCGVNRNAHHVLGVAVETNGNVAAVQKFLSTWSNAECVADLDEMTEWDNISLSEVDQGLGRSSHSSSERRAPSEADRTPLQPRAECTVEKAIAGDNCDTLAARCGITKPDLIEYNGSAELCMPGRILAGQRLCCNRGTLPDIRPKPNEDGSCFSYTVQPGDDCTTLALTYGLTNTVLERFNNKTTWGWNGCRNLNHGINICLSNGDPPMPAPVANAVCGPTKVGTERPTDGTPLQDLNPCPLNVCCNIWGQCGINEQFCIEERGPAGNPGTSPANTNGCVSSCGVDIHNTDGDIVVPYGRVGYYESWNFNRKCLWLRAANANTNLAYTHIHWAFIEVDPSDWSVKIADPYNQWEDFKALDDVRRIVSFGGWGYSTEPETYDILRQAMSPPNRKAFATNVAAFVTEHELDGVDFDWEYPGAVDIPGTPPGLETDGPNYYKFLIVMRGQLAEGKSLSIAAPASYWYLKAFPIDLMAKELDYIVFMTYDLHVNLTETTYALSMRESSYGRSFLMSEEGCTGPDCFFEGDRLNSPAAKGVCTDTGGYISNAEIDRIAFLGDNVQTWHDGASNSDIMSYTDDEYYDYKTGEGGEDLLPPLPDDPECTATYDSLEGIEKDFGRIHELCIGQYMLEALQKNFTASLTAYDALMEDGYDGKFKTYAKAVVSASNKVVENFMYENGENYFSCIVTEKIECCELCEDSHATNHPEINCRYCEEYDCVPEGNCDNPEVHCDPPEYRYRNMTQPCPPDYSMRGQSPPSDGRYTQSVYWTLEDPDAFWADLFTETGVAQEDIEWKDVNHFPCYPTEKHCADRQWDYNFPVPTEYDPEDVINPKDVVSEAYDKLKALGPELTDVVDKVKNDEYFGDINELIDAVSMPVLMVSDAIENMQSIVEIAEEIEEAKAKSILFAFLSAIFFFVPVVGEVMGAVSSLANIGRIVSLLGAAGNVALDVYTILDDPENAPLAIFSLILTPLALMDVVKVGQAAKARRGMPAADVAKLGDRLSGRLNLISKLKDRCTI</sequence>
<evidence type="ECO:0000256" key="5">
    <source>
        <dbReference type="ARBA" id="ARBA00022801"/>
    </source>
</evidence>
<evidence type="ECO:0000313" key="18">
    <source>
        <dbReference type="Proteomes" id="UP001610444"/>
    </source>
</evidence>
<evidence type="ECO:0000259" key="15">
    <source>
        <dbReference type="PROSITE" id="PS51782"/>
    </source>
</evidence>
<gene>
    <name evidence="17" type="ORF">BJX68DRAFT_278091</name>
</gene>
<dbReference type="PROSITE" id="PS51910">
    <property type="entry name" value="GH18_2"/>
    <property type="match status" value="1"/>
</dbReference>
<keyword evidence="8" id="KW-0119">Carbohydrate metabolism</keyword>
<evidence type="ECO:0000256" key="11">
    <source>
        <dbReference type="RuleBase" id="RU000489"/>
    </source>
</evidence>
<keyword evidence="4" id="KW-0147">Chitin-binding</keyword>
<dbReference type="SUPFAM" id="SSF54106">
    <property type="entry name" value="LysM domain"/>
    <property type="match status" value="1"/>
</dbReference>
<keyword evidence="7" id="KW-0843">Virulence</keyword>
<feature type="transmembrane region" description="Helical" evidence="13">
    <location>
        <begin position="1191"/>
        <end position="1209"/>
    </location>
</feature>
<keyword evidence="14" id="KW-0732">Signal</keyword>
<organism evidence="17 18">
    <name type="scientific">Aspergillus pseudodeflectus</name>
    <dbReference type="NCBI Taxonomy" id="176178"/>
    <lineage>
        <taxon>Eukaryota</taxon>
        <taxon>Fungi</taxon>
        <taxon>Dikarya</taxon>
        <taxon>Ascomycota</taxon>
        <taxon>Pezizomycotina</taxon>
        <taxon>Eurotiomycetes</taxon>
        <taxon>Eurotiomycetidae</taxon>
        <taxon>Eurotiales</taxon>
        <taxon>Aspergillaceae</taxon>
        <taxon>Aspergillus</taxon>
        <taxon>Aspergillus subgen. Nidulantes</taxon>
    </lineage>
</organism>
<evidence type="ECO:0000256" key="8">
    <source>
        <dbReference type="ARBA" id="ARBA00023277"/>
    </source>
</evidence>
<dbReference type="InterPro" id="IPR017853">
    <property type="entry name" value="GH"/>
</dbReference>
<feature type="transmembrane region" description="Helical" evidence="13">
    <location>
        <begin position="1136"/>
        <end position="1155"/>
    </location>
</feature>
<dbReference type="Gene3D" id="3.10.350.10">
    <property type="entry name" value="LysM domain"/>
    <property type="match status" value="2"/>
</dbReference>
<evidence type="ECO:0000256" key="10">
    <source>
        <dbReference type="ARBA" id="ARBA00023326"/>
    </source>
</evidence>
<keyword evidence="10" id="KW-0624">Polysaccharide degradation</keyword>
<evidence type="ECO:0000256" key="13">
    <source>
        <dbReference type="SAM" id="Phobius"/>
    </source>
</evidence>
<dbReference type="SMART" id="SM00636">
    <property type="entry name" value="Glyco_18"/>
    <property type="match status" value="1"/>
</dbReference>
<evidence type="ECO:0000256" key="6">
    <source>
        <dbReference type="ARBA" id="ARBA00023024"/>
    </source>
</evidence>
<comment type="caution">
    <text evidence="17">The sequence shown here is derived from an EMBL/GenBank/DDBJ whole genome shotgun (WGS) entry which is preliminary data.</text>
</comment>
<evidence type="ECO:0000256" key="9">
    <source>
        <dbReference type="ARBA" id="ARBA00023295"/>
    </source>
</evidence>
<dbReference type="GeneID" id="98163626"/>
<dbReference type="PROSITE" id="PS51782">
    <property type="entry name" value="LYSM"/>
    <property type="match status" value="2"/>
</dbReference>
<feature type="transmembrane region" description="Helical" evidence="13">
    <location>
        <begin position="1167"/>
        <end position="1185"/>
    </location>
</feature>
<evidence type="ECO:0000256" key="4">
    <source>
        <dbReference type="ARBA" id="ARBA00022669"/>
    </source>
</evidence>